<gene>
    <name evidence="1" type="ORF">Vadar_024938</name>
</gene>
<protein>
    <submittedName>
        <fullName evidence="1">Uncharacterized protein</fullName>
    </submittedName>
</protein>
<sequence>MASKRQIFSQSGPLDLTFVDWENQCHRTSVAASLVQGVYILERDRQEKRQGPQALAPPWWDFFHFQLVRILVDDADLSIFGAVYEFKFPPSYDNYQLVQNPPRYVIAFRGTVIKPDTRSQDIKLGLQFVRNRLQQSSRFNLAMEAVQSMAFLSGATNIWLAGHSLGAAIALLVGKNMVKMGGYIETYLFNPPFPTDPIEQIKNHKLKRGVRFASAITAGVAVALTGHHQRAQIDDSFSRWVPYLFLNPSDPLCAGYIRYFEQREKMVEIGHGAIARFAKQNSSPSGRNLFSGARGIDFGASHLLPSAYLTTNLSSTRGFNQAHGLHQWWKSKHWQFKLHQFRMLLSMNLRQRLLLDLAYDEGIMGRASKLPKPYMNQNKDQFKSKELDMIYSSKLEAVAKKYRRNKFLLAARNNPSCNEKQSYKKRYSGKHRSKAGD</sequence>
<evidence type="ECO:0000313" key="1">
    <source>
        <dbReference type="EMBL" id="KAH7855441.1"/>
    </source>
</evidence>
<evidence type="ECO:0000313" key="2">
    <source>
        <dbReference type="Proteomes" id="UP000828048"/>
    </source>
</evidence>
<keyword evidence="2" id="KW-1185">Reference proteome</keyword>
<dbReference type="Proteomes" id="UP000828048">
    <property type="component" value="Chromosome 11"/>
</dbReference>
<reference evidence="1 2" key="1">
    <citation type="journal article" date="2021" name="Hortic Res">
        <title>High-quality reference genome and annotation aids understanding of berry development for evergreen blueberry (Vaccinium darrowii).</title>
        <authorList>
            <person name="Yu J."/>
            <person name="Hulse-Kemp A.M."/>
            <person name="Babiker E."/>
            <person name="Staton M."/>
        </authorList>
    </citation>
    <scope>NUCLEOTIDE SEQUENCE [LARGE SCALE GENOMIC DNA]</scope>
    <source>
        <strain evidence="2">cv. NJ 8807/NJ 8810</strain>
        <tissue evidence="1">Young leaf</tissue>
    </source>
</reference>
<accession>A0ACB7YP85</accession>
<proteinExistence type="predicted"/>
<comment type="caution">
    <text evidence="1">The sequence shown here is derived from an EMBL/GenBank/DDBJ whole genome shotgun (WGS) entry which is preliminary data.</text>
</comment>
<dbReference type="EMBL" id="CM037161">
    <property type="protein sequence ID" value="KAH7855441.1"/>
    <property type="molecule type" value="Genomic_DNA"/>
</dbReference>
<organism evidence="1 2">
    <name type="scientific">Vaccinium darrowii</name>
    <dbReference type="NCBI Taxonomy" id="229202"/>
    <lineage>
        <taxon>Eukaryota</taxon>
        <taxon>Viridiplantae</taxon>
        <taxon>Streptophyta</taxon>
        <taxon>Embryophyta</taxon>
        <taxon>Tracheophyta</taxon>
        <taxon>Spermatophyta</taxon>
        <taxon>Magnoliopsida</taxon>
        <taxon>eudicotyledons</taxon>
        <taxon>Gunneridae</taxon>
        <taxon>Pentapetalae</taxon>
        <taxon>asterids</taxon>
        <taxon>Ericales</taxon>
        <taxon>Ericaceae</taxon>
        <taxon>Vaccinioideae</taxon>
        <taxon>Vaccinieae</taxon>
        <taxon>Vaccinium</taxon>
    </lineage>
</organism>
<name>A0ACB7YP85_9ERIC</name>